<proteinExistence type="predicted"/>
<dbReference type="Gene3D" id="6.10.140.2220">
    <property type="match status" value="1"/>
</dbReference>
<evidence type="ECO:0000256" key="2">
    <source>
        <dbReference type="ARBA" id="ARBA00022771"/>
    </source>
</evidence>
<dbReference type="OrthoDB" id="432970at2759"/>
<reference evidence="6 7" key="1">
    <citation type="submission" date="2015-06" db="EMBL/GenBank/DDBJ databases">
        <title>Draft genome of the ant-associated black yeast Phialophora attae CBS 131958.</title>
        <authorList>
            <person name="Moreno L.F."/>
            <person name="Stielow B.J."/>
            <person name="de Hoog S."/>
            <person name="Vicente V.A."/>
            <person name="Weiss V.A."/>
            <person name="de Vries M."/>
            <person name="Cruz L.M."/>
            <person name="Souza E.M."/>
        </authorList>
    </citation>
    <scope>NUCLEOTIDE SEQUENCE [LARGE SCALE GENOMIC DNA]</scope>
    <source>
        <strain evidence="6 7">CBS 131958</strain>
    </source>
</reference>
<dbReference type="Pfam" id="PF01753">
    <property type="entry name" value="zf-MYND"/>
    <property type="match status" value="1"/>
</dbReference>
<accession>A0A0N1HWE6</accession>
<evidence type="ECO:0000256" key="4">
    <source>
        <dbReference type="PROSITE-ProRule" id="PRU00134"/>
    </source>
</evidence>
<keyword evidence="2 4" id="KW-0863">Zinc-finger</keyword>
<keyword evidence="3" id="KW-0862">Zinc</keyword>
<evidence type="ECO:0000313" key="6">
    <source>
        <dbReference type="EMBL" id="KPI41932.1"/>
    </source>
</evidence>
<dbReference type="STRING" id="1664694.A0A0N1HWE6"/>
<dbReference type="EMBL" id="LFJN01000008">
    <property type="protein sequence ID" value="KPI41932.1"/>
    <property type="molecule type" value="Genomic_DNA"/>
</dbReference>
<organism evidence="6 7">
    <name type="scientific">Cyphellophora attinorum</name>
    <dbReference type="NCBI Taxonomy" id="1664694"/>
    <lineage>
        <taxon>Eukaryota</taxon>
        <taxon>Fungi</taxon>
        <taxon>Dikarya</taxon>
        <taxon>Ascomycota</taxon>
        <taxon>Pezizomycotina</taxon>
        <taxon>Eurotiomycetes</taxon>
        <taxon>Chaetothyriomycetidae</taxon>
        <taxon>Chaetothyriales</taxon>
        <taxon>Cyphellophoraceae</taxon>
        <taxon>Cyphellophora</taxon>
    </lineage>
</organism>
<dbReference type="GeneID" id="28737795"/>
<comment type="caution">
    <text evidence="6">The sequence shown here is derived from an EMBL/GenBank/DDBJ whole genome shotgun (WGS) entry which is preliminary data.</text>
</comment>
<dbReference type="SUPFAM" id="SSF144232">
    <property type="entry name" value="HIT/MYND zinc finger-like"/>
    <property type="match status" value="1"/>
</dbReference>
<keyword evidence="7" id="KW-1185">Reference proteome</keyword>
<keyword evidence="1" id="KW-0479">Metal-binding</keyword>
<sequence>MAPELVSPWSCWGGGILESDRALDAVSGDLSQDLGVNLNFIGDSEHFAGNPECTHDPKARSVEDTRLYLNQGNFDRVFRKYQMKTGRNVFPDGENGVRQVVTGPEACSFLVAKAVMVGARIRNKQLEWLKANYKKAGLCKEGIEQMEKALADYPNDGTPYHLIEPDRTDHDIYHAFEEARAKIMGGNTRLDYPAPRYFEIDVPTQDPLKASKVKERRAKGEPTWFPGGPVLRECGKCGVLHHHVEKLSACSACKKILYCGKDCQRAHWKVHKKHCASFAAAPPPPTMAEIERFRSPMLKAGHDPLAKPGTVLFPLVAESL</sequence>
<dbReference type="PROSITE" id="PS01360">
    <property type="entry name" value="ZF_MYND_1"/>
    <property type="match status" value="1"/>
</dbReference>
<gene>
    <name evidence="6" type="ORF">AB675_5682</name>
</gene>
<evidence type="ECO:0000256" key="1">
    <source>
        <dbReference type="ARBA" id="ARBA00022723"/>
    </source>
</evidence>
<dbReference type="GO" id="GO:0008270">
    <property type="term" value="F:zinc ion binding"/>
    <property type="evidence" value="ECO:0007669"/>
    <property type="project" value="UniProtKB-KW"/>
</dbReference>
<feature type="domain" description="MYND-type" evidence="5">
    <location>
        <begin position="234"/>
        <end position="275"/>
    </location>
</feature>
<dbReference type="VEuPathDB" id="FungiDB:AB675_5682"/>
<dbReference type="Proteomes" id="UP000038010">
    <property type="component" value="Unassembled WGS sequence"/>
</dbReference>
<evidence type="ECO:0000256" key="3">
    <source>
        <dbReference type="ARBA" id="ARBA00022833"/>
    </source>
</evidence>
<dbReference type="InterPro" id="IPR002893">
    <property type="entry name" value="Znf_MYND"/>
</dbReference>
<protein>
    <recommendedName>
        <fullName evidence="5">MYND-type domain-containing protein</fullName>
    </recommendedName>
</protein>
<name>A0A0N1HWE6_9EURO</name>
<dbReference type="PROSITE" id="PS50865">
    <property type="entry name" value="ZF_MYND_2"/>
    <property type="match status" value="1"/>
</dbReference>
<evidence type="ECO:0000313" key="7">
    <source>
        <dbReference type="Proteomes" id="UP000038010"/>
    </source>
</evidence>
<dbReference type="AlphaFoldDB" id="A0A0N1HWE6"/>
<evidence type="ECO:0000259" key="5">
    <source>
        <dbReference type="PROSITE" id="PS50865"/>
    </source>
</evidence>
<dbReference type="RefSeq" id="XP_018001895.1">
    <property type="nucleotide sequence ID" value="XM_018145915.1"/>
</dbReference>